<dbReference type="Proteomes" id="UP000596827">
    <property type="component" value="Unassembled WGS sequence"/>
</dbReference>
<dbReference type="Gene3D" id="3.90.10.10">
    <property type="entry name" value="Cytochrome C3"/>
    <property type="match status" value="1"/>
</dbReference>
<dbReference type="NCBIfam" id="TIGR04257">
    <property type="entry name" value="nanowire_3heme"/>
    <property type="match status" value="1"/>
</dbReference>
<proteinExistence type="predicted"/>
<feature type="region of interest" description="Disordered" evidence="7">
    <location>
        <begin position="165"/>
        <end position="197"/>
    </location>
</feature>
<comment type="caution">
    <text evidence="10">The sequence shown here is derived from an EMBL/GenBank/DDBJ whole genome shotgun (WGS) entry which is preliminary data.</text>
</comment>
<gene>
    <name evidence="10" type="ORF">H8R02_06165</name>
</gene>
<dbReference type="Pfam" id="PF14522">
    <property type="entry name" value="Cytochrome_C7"/>
    <property type="match status" value="1"/>
</dbReference>
<evidence type="ECO:0000256" key="4">
    <source>
        <dbReference type="ARBA" id="ARBA00022982"/>
    </source>
</evidence>
<accession>A0A923M7K8</accession>
<dbReference type="GO" id="GO:0009055">
    <property type="term" value="F:electron transfer activity"/>
    <property type="evidence" value="ECO:0007669"/>
    <property type="project" value="InterPro"/>
</dbReference>
<dbReference type="InterPro" id="IPR026352">
    <property type="entry name" value="Nanowire_3heme"/>
</dbReference>
<reference evidence="10" key="1">
    <citation type="submission" date="2020-08" db="EMBL/GenBank/DDBJ databases">
        <title>Ramlibacter sp. GTP1 16S ribosomal RNA gene genome sequencing and assembly.</title>
        <authorList>
            <person name="Kang M."/>
        </authorList>
    </citation>
    <scope>NUCLEOTIDE SEQUENCE</scope>
    <source>
        <strain evidence="10">GTP1</strain>
    </source>
</reference>
<dbReference type="PANTHER" id="PTHR40942:SF2">
    <property type="entry name" value="CYTOCHROME-RELATED"/>
    <property type="match status" value="1"/>
</dbReference>
<evidence type="ECO:0000256" key="1">
    <source>
        <dbReference type="ARBA" id="ARBA00022448"/>
    </source>
</evidence>
<dbReference type="PROSITE" id="PS51007">
    <property type="entry name" value="CYTC"/>
    <property type="match status" value="1"/>
</dbReference>
<dbReference type="RefSeq" id="WP_187080433.1">
    <property type="nucleotide sequence ID" value="NZ_JACORU010000001.1"/>
</dbReference>
<dbReference type="PANTHER" id="PTHR40942">
    <property type="match status" value="1"/>
</dbReference>
<keyword evidence="8" id="KW-0732">Signal</keyword>
<dbReference type="Pfam" id="PF13442">
    <property type="entry name" value="Cytochrome_CBB3"/>
    <property type="match status" value="1"/>
</dbReference>
<protein>
    <submittedName>
        <fullName evidence="10">C-type cytochrome</fullName>
    </submittedName>
</protein>
<evidence type="ECO:0000256" key="2">
    <source>
        <dbReference type="ARBA" id="ARBA00022617"/>
    </source>
</evidence>
<dbReference type="AlphaFoldDB" id="A0A923M7K8"/>
<dbReference type="PRINTS" id="PR00607">
    <property type="entry name" value="CYTCHROMECIE"/>
</dbReference>
<feature type="compositionally biased region" description="Basic and acidic residues" evidence="7">
    <location>
        <begin position="178"/>
        <end position="188"/>
    </location>
</feature>
<keyword evidence="3 6" id="KW-0479">Metal-binding</keyword>
<dbReference type="InterPro" id="IPR029467">
    <property type="entry name" value="Cyt_c7-like"/>
</dbReference>
<evidence type="ECO:0000256" key="8">
    <source>
        <dbReference type="SAM" id="SignalP"/>
    </source>
</evidence>
<sequence length="335" mass="33600">MKRIALAAAAALLVFNASAQDGKATYEGGCVACHGTGVLGAPKAGDTAAWKARLAAAGSMAGLVASAKAGKGAMPPKGAMPAITDAQLAGAVAYMVGQAGTATAQAAKPAPAAAPAPAAVAAAKPAAPAPAPAAPAPVAAAPVAAPAPAPVAAVQVAAPQGVNSFNRLLRPPSQRNRPPAEDGIHDPGNDGTHALQPPLAAFNDLSRSNAGNRVDWVKSLRENRITPRADKVNAATQPMVMDLNIVREVKGSMPDVVYPHKQHTEWLDCSNCHPAIFKPQKGANQISMASILLGEACGTCHGKVAFPVSECRLCHSKPKQAAPATAAAEGTAAKQ</sequence>
<keyword evidence="4" id="KW-0249">Electron transport</keyword>
<name>A0A923M7K8_9BURK</name>
<keyword evidence="1" id="KW-0813">Transport</keyword>
<dbReference type="InterPro" id="IPR009056">
    <property type="entry name" value="Cyt_c-like_dom"/>
</dbReference>
<feature type="chain" id="PRO_5037220138" evidence="8">
    <location>
        <begin position="20"/>
        <end position="335"/>
    </location>
</feature>
<dbReference type="InterPro" id="IPR002323">
    <property type="entry name" value="Cyt_CIE"/>
</dbReference>
<evidence type="ECO:0000256" key="5">
    <source>
        <dbReference type="ARBA" id="ARBA00023004"/>
    </source>
</evidence>
<evidence type="ECO:0000256" key="6">
    <source>
        <dbReference type="PROSITE-ProRule" id="PRU00433"/>
    </source>
</evidence>
<evidence type="ECO:0000256" key="7">
    <source>
        <dbReference type="SAM" id="MobiDB-lite"/>
    </source>
</evidence>
<dbReference type="Gene3D" id="1.10.760.10">
    <property type="entry name" value="Cytochrome c-like domain"/>
    <property type="match status" value="1"/>
</dbReference>
<dbReference type="SUPFAM" id="SSF46626">
    <property type="entry name" value="Cytochrome c"/>
    <property type="match status" value="1"/>
</dbReference>
<keyword evidence="11" id="KW-1185">Reference proteome</keyword>
<organism evidence="10 11">
    <name type="scientific">Ramlibacter albus</name>
    <dbReference type="NCBI Taxonomy" id="2079448"/>
    <lineage>
        <taxon>Bacteria</taxon>
        <taxon>Pseudomonadati</taxon>
        <taxon>Pseudomonadota</taxon>
        <taxon>Betaproteobacteria</taxon>
        <taxon>Burkholderiales</taxon>
        <taxon>Comamonadaceae</taxon>
        <taxon>Ramlibacter</taxon>
    </lineage>
</organism>
<keyword evidence="2 6" id="KW-0349">Heme</keyword>
<dbReference type="GO" id="GO:0020037">
    <property type="term" value="F:heme binding"/>
    <property type="evidence" value="ECO:0007669"/>
    <property type="project" value="InterPro"/>
</dbReference>
<evidence type="ECO:0000313" key="10">
    <source>
        <dbReference type="EMBL" id="MBC5764027.1"/>
    </source>
</evidence>
<dbReference type="InterPro" id="IPR036909">
    <property type="entry name" value="Cyt_c-like_dom_sf"/>
</dbReference>
<dbReference type="GO" id="GO:0005506">
    <property type="term" value="F:iron ion binding"/>
    <property type="evidence" value="ECO:0007669"/>
    <property type="project" value="InterPro"/>
</dbReference>
<keyword evidence="5 6" id="KW-0408">Iron</keyword>
<evidence type="ECO:0000313" key="11">
    <source>
        <dbReference type="Proteomes" id="UP000596827"/>
    </source>
</evidence>
<feature type="domain" description="Cytochrome c" evidence="9">
    <location>
        <begin position="17"/>
        <end position="99"/>
    </location>
</feature>
<evidence type="ECO:0000259" key="9">
    <source>
        <dbReference type="PROSITE" id="PS51007"/>
    </source>
</evidence>
<dbReference type="EMBL" id="JACORU010000001">
    <property type="protein sequence ID" value="MBC5764027.1"/>
    <property type="molecule type" value="Genomic_DNA"/>
</dbReference>
<evidence type="ECO:0000256" key="3">
    <source>
        <dbReference type="ARBA" id="ARBA00022723"/>
    </source>
</evidence>
<dbReference type="SUPFAM" id="SSF48695">
    <property type="entry name" value="Multiheme cytochromes"/>
    <property type="match status" value="1"/>
</dbReference>
<dbReference type="InterPro" id="IPR036280">
    <property type="entry name" value="Multihaem_cyt_sf"/>
</dbReference>
<feature type="signal peptide" evidence="8">
    <location>
        <begin position="1"/>
        <end position="19"/>
    </location>
</feature>